<feature type="region of interest" description="Disordered" evidence="4">
    <location>
        <begin position="493"/>
        <end position="565"/>
    </location>
</feature>
<dbReference type="InterPro" id="IPR039462">
    <property type="entry name" value="Nup159/Nup146_N"/>
</dbReference>
<evidence type="ECO:0000256" key="2">
    <source>
        <dbReference type="ARBA" id="ARBA00022448"/>
    </source>
</evidence>
<organism evidence="6 7">
    <name type="scientific">Piloderma croceum (strain F 1598)</name>
    <dbReference type="NCBI Taxonomy" id="765440"/>
    <lineage>
        <taxon>Eukaryota</taxon>
        <taxon>Fungi</taxon>
        <taxon>Dikarya</taxon>
        <taxon>Basidiomycota</taxon>
        <taxon>Agaricomycotina</taxon>
        <taxon>Agaricomycetes</taxon>
        <taxon>Agaricomycetidae</taxon>
        <taxon>Atheliales</taxon>
        <taxon>Atheliaceae</taxon>
        <taxon>Piloderma</taxon>
    </lineage>
</organism>
<feature type="compositionally biased region" description="Polar residues" evidence="4">
    <location>
        <begin position="1037"/>
        <end position="1047"/>
    </location>
</feature>
<feature type="compositionally biased region" description="Low complexity" evidence="4">
    <location>
        <begin position="904"/>
        <end position="923"/>
    </location>
</feature>
<feature type="compositionally biased region" description="Polar residues" evidence="4">
    <location>
        <begin position="747"/>
        <end position="757"/>
    </location>
</feature>
<name>A0A0C3FL81_PILCF</name>
<feature type="compositionally biased region" description="Basic and acidic residues" evidence="4">
    <location>
        <begin position="1093"/>
        <end position="1102"/>
    </location>
</feature>
<feature type="compositionally biased region" description="Low complexity" evidence="4">
    <location>
        <begin position="1165"/>
        <end position="1179"/>
    </location>
</feature>
<feature type="compositionally biased region" description="Low complexity" evidence="4">
    <location>
        <begin position="1381"/>
        <end position="1397"/>
    </location>
</feature>
<dbReference type="Gene3D" id="2.130.10.10">
    <property type="entry name" value="YVTN repeat-like/Quinoprotein amine dehydrogenase"/>
    <property type="match status" value="1"/>
</dbReference>
<accession>A0A0C3FL81</accession>
<feature type="region of interest" description="Disordered" evidence="4">
    <location>
        <begin position="1"/>
        <end position="23"/>
    </location>
</feature>
<feature type="compositionally biased region" description="Basic and acidic residues" evidence="4">
    <location>
        <begin position="1227"/>
        <end position="1238"/>
    </location>
</feature>
<reference evidence="7" key="2">
    <citation type="submission" date="2015-01" db="EMBL/GenBank/DDBJ databases">
        <title>Evolutionary Origins and Diversification of the Mycorrhizal Mutualists.</title>
        <authorList>
            <consortium name="DOE Joint Genome Institute"/>
            <consortium name="Mycorrhizal Genomics Consortium"/>
            <person name="Kohler A."/>
            <person name="Kuo A."/>
            <person name="Nagy L.G."/>
            <person name="Floudas D."/>
            <person name="Copeland A."/>
            <person name="Barry K.W."/>
            <person name="Cichocki N."/>
            <person name="Veneault-Fourrey C."/>
            <person name="LaButti K."/>
            <person name="Lindquist E.A."/>
            <person name="Lipzen A."/>
            <person name="Lundell T."/>
            <person name="Morin E."/>
            <person name="Murat C."/>
            <person name="Riley R."/>
            <person name="Ohm R."/>
            <person name="Sun H."/>
            <person name="Tunlid A."/>
            <person name="Henrissat B."/>
            <person name="Grigoriev I.V."/>
            <person name="Hibbett D.S."/>
            <person name="Martin F."/>
        </authorList>
    </citation>
    <scope>NUCLEOTIDE SEQUENCE [LARGE SCALE GENOMIC DNA]</scope>
    <source>
        <strain evidence="7">F 1598</strain>
    </source>
</reference>
<dbReference type="InterPro" id="IPR015943">
    <property type="entry name" value="WD40/YVTN_repeat-like_dom_sf"/>
</dbReference>
<dbReference type="STRING" id="765440.A0A0C3FL81"/>
<dbReference type="SUPFAM" id="SSF117289">
    <property type="entry name" value="Nucleoporin domain"/>
    <property type="match status" value="1"/>
</dbReference>
<keyword evidence="3" id="KW-0539">Nucleus</keyword>
<feature type="compositionally biased region" description="Low complexity" evidence="4">
    <location>
        <begin position="1428"/>
        <end position="1444"/>
    </location>
</feature>
<feature type="region of interest" description="Disordered" evidence="4">
    <location>
        <begin position="1767"/>
        <end position="1788"/>
    </location>
</feature>
<dbReference type="OrthoDB" id="248320at2759"/>
<feature type="region of interest" description="Disordered" evidence="4">
    <location>
        <begin position="774"/>
        <end position="961"/>
    </location>
</feature>
<feature type="region of interest" description="Disordered" evidence="4">
    <location>
        <begin position="1820"/>
        <end position="1846"/>
    </location>
</feature>
<feature type="compositionally biased region" description="Basic and acidic residues" evidence="4">
    <location>
        <begin position="1148"/>
        <end position="1164"/>
    </location>
</feature>
<feature type="compositionally biased region" description="Basic and acidic residues" evidence="4">
    <location>
        <begin position="1829"/>
        <end position="1840"/>
    </location>
</feature>
<evidence type="ECO:0000313" key="7">
    <source>
        <dbReference type="Proteomes" id="UP000054166"/>
    </source>
</evidence>
<feature type="domain" description="Nucleoporin Nup159/Nup146 N-terminal" evidence="5">
    <location>
        <begin position="57"/>
        <end position="428"/>
    </location>
</feature>
<evidence type="ECO:0000256" key="3">
    <source>
        <dbReference type="ARBA" id="ARBA00023242"/>
    </source>
</evidence>
<comment type="subcellular location">
    <subcellularLocation>
        <location evidence="1">Nucleus</location>
    </subcellularLocation>
</comment>
<protein>
    <recommendedName>
        <fullName evidence="5">Nucleoporin Nup159/Nup146 N-terminal domain-containing protein</fullName>
    </recommendedName>
</protein>
<keyword evidence="7" id="KW-1185">Reference proteome</keyword>
<evidence type="ECO:0000313" key="6">
    <source>
        <dbReference type="EMBL" id="KIM84780.1"/>
    </source>
</evidence>
<feature type="region of interest" description="Disordered" evidence="4">
    <location>
        <begin position="1001"/>
        <end position="1068"/>
    </location>
</feature>
<feature type="compositionally biased region" description="Polar residues" evidence="4">
    <location>
        <begin position="502"/>
        <end position="560"/>
    </location>
</feature>
<dbReference type="GO" id="GO:0005634">
    <property type="term" value="C:nucleus"/>
    <property type="evidence" value="ECO:0007669"/>
    <property type="project" value="UniProtKB-SubCell"/>
</dbReference>
<gene>
    <name evidence="6" type="ORF">PILCRDRAFT_817577</name>
</gene>
<feature type="compositionally biased region" description="Low complexity" evidence="4">
    <location>
        <begin position="726"/>
        <end position="739"/>
    </location>
</feature>
<dbReference type="InParanoid" id="A0A0C3FL81"/>
<evidence type="ECO:0000256" key="4">
    <source>
        <dbReference type="SAM" id="MobiDB-lite"/>
    </source>
</evidence>
<feature type="compositionally biased region" description="Basic and acidic residues" evidence="4">
    <location>
        <begin position="1180"/>
        <end position="1201"/>
    </location>
</feature>
<feature type="compositionally biased region" description="Polar residues" evidence="4">
    <location>
        <begin position="1451"/>
        <end position="1460"/>
    </location>
</feature>
<dbReference type="Proteomes" id="UP000054166">
    <property type="component" value="Unassembled WGS sequence"/>
</dbReference>
<feature type="region of interest" description="Disordered" evidence="4">
    <location>
        <begin position="1092"/>
        <end position="1527"/>
    </location>
</feature>
<feature type="region of interest" description="Disordered" evidence="4">
    <location>
        <begin position="584"/>
        <end position="666"/>
    </location>
</feature>
<feature type="compositionally biased region" description="Basic and acidic residues" evidence="4">
    <location>
        <begin position="889"/>
        <end position="898"/>
    </location>
</feature>
<reference evidence="6 7" key="1">
    <citation type="submission" date="2014-04" db="EMBL/GenBank/DDBJ databases">
        <authorList>
            <consortium name="DOE Joint Genome Institute"/>
            <person name="Kuo A."/>
            <person name="Tarkka M."/>
            <person name="Buscot F."/>
            <person name="Kohler A."/>
            <person name="Nagy L.G."/>
            <person name="Floudas D."/>
            <person name="Copeland A."/>
            <person name="Barry K.W."/>
            <person name="Cichocki N."/>
            <person name="Veneault-Fourrey C."/>
            <person name="LaButti K."/>
            <person name="Lindquist E.A."/>
            <person name="Lipzen A."/>
            <person name="Lundell T."/>
            <person name="Morin E."/>
            <person name="Murat C."/>
            <person name="Sun H."/>
            <person name="Tunlid A."/>
            <person name="Henrissat B."/>
            <person name="Grigoriev I.V."/>
            <person name="Hibbett D.S."/>
            <person name="Martin F."/>
            <person name="Nordberg H.P."/>
            <person name="Cantor M.N."/>
            <person name="Hua S.X."/>
        </authorList>
    </citation>
    <scope>NUCLEOTIDE SEQUENCE [LARGE SCALE GENOMIC DNA]</scope>
    <source>
        <strain evidence="6 7">F 1598</strain>
    </source>
</reference>
<dbReference type="Pfam" id="PF16755">
    <property type="entry name" value="Beta-prop_NUP159_NUP214"/>
    <property type="match status" value="1"/>
</dbReference>
<dbReference type="HOGENOM" id="CLU_002355_0_0_1"/>
<evidence type="ECO:0000256" key="1">
    <source>
        <dbReference type="ARBA" id="ARBA00004123"/>
    </source>
</evidence>
<feature type="compositionally biased region" description="Polar residues" evidence="4">
    <location>
        <begin position="1930"/>
        <end position="1948"/>
    </location>
</feature>
<feature type="compositionally biased region" description="Low complexity" evidence="4">
    <location>
        <begin position="1205"/>
        <end position="1214"/>
    </location>
</feature>
<dbReference type="FunCoup" id="A0A0C3FL81">
    <property type="interactions" value="18"/>
</dbReference>
<feature type="compositionally biased region" description="Low complexity" evidence="4">
    <location>
        <begin position="938"/>
        <end position="951"/>
    </location>
</feature>
<feature type="compositionally biased region" description="Low complexity" evidence="4">
    <location>
        <begin position="1310"/>
        <end position="1328"/>
    </location>
</feature>
<evidence type="ECO:0000259" key="5">
    <source>
        <dbReference type="Pfam" id="PF16755"/>
    </source>
</evidence>
<feature type="compositionally biased region" description="Acidic residues" evidence="4">
    <location>
        <begin position="1257"/>
        <end position="1278"/>
    </location>
</feature>
<feature type="compositionally biased region" description="Low complexity" evidence="4">
    <location>
        <begin position="1048"/>
        <end position="1068"/>
    </location>
</feature>
<keyword evidence="2" id="KW-0813">Transport</keyword>
<feature type="compositionally biased region" description="Polar residues" evidence="4">
    <location>
        <begin position="680"/>
        <end position="696"/>
    </location>
</feature>
<feature type="compositionally biased region" description="Low complexity" evidence="4">
    <location>
        <begin position="1465"/>
        <end position="1476"/>
    </location>
</feature>
<feature type="compositionally biased region" description="Pro residues" evidence="4">
    <location>
        <begin position="592"/>
        <end position="606"/>
    </location>
</feature>
<feature type="compositionally biased region" description="Low complexity" evidence="4">
    <location>
        <begin position="795"/>
        <end position="809"/>
    </location>
</feature>
<feature type="region of interest" description="Disordered" evidence="4">
    <location>
        <begin position="680"/>
        <end position="760"/>
    </location>
</feature>
<feature type="region of interest" description="Disordered" evidence="4">
    <location>
        <begin position="1929"/>
        <end position="1977"/>
    </location>
</feature>
<sequence length="1999" mass="206326">MNLSDLEVPPPQQVQRTSTEASDKDADFLSLRLLNKRTRVRLSPEPLDLQPLPGRGQLFSVANLKGWFVAAIRHAGSDISLIFSPLADLRLAFSNATPENAENVFAPHRTLSFAPATPNIITFASADTRLVVGLTQGPVLVFDTARLFTQGSDEITPLHSFPSTTSSAPREILPNPGDMPDLVAVLRDGNGQPGSQLVEIVDVQRLESIGGWRSGNAPDATPTSLSWSPKGKQIAVGLQSGDIITFSPSETGKPKLVYGRPPCANNQSIIATTWLSPPTIHTIYAPPGPLSPDAEQTHIILSVDKNKNTCSDIKLTTPYFPSPGIRPPGSFTVVLRNWEPAKFILLVGDSSSSDIGVMGSLNDDGWYNLSLEETSTPSLPLDKDMNDTVLIALELDLTSTETYRHIGTGEASELPPPPIMYAYASDGTLLGWYIVNSQGHAYSGMVSANAAIPSIIAPAMSSSISQRDMQMSTAPVTPVSELSGALGQQAASQSAFGQPSFGQSSFLQPQSAFGQPSTSSAFGQPSAFGQSPQTPSAFGQPSTFGQAASTSPFGQPSSSPAFGSNTTTGGFGAFSSAGSAKFGQSAFGFGTSPPPSQPATSPPPAPAEDSMAADDAPSFGGMSLGGPSDTKESPAFGSGSIFGQAALSPPPQSNDKPTSAFGPSGFGAIKPATGFGAFANLSSQPGAFGGATSQATPAADTPKPSSVFGKGGFEAKPSGGFGQSGFGQPAFGQSGFGQPSAFGKSSFGANGTTAAQPTSGGFSAFSSAASSFTTAASPVSGDAKPAQPTSGGFGAFAQSGPSSFAQAASSGGGNSKPSWASEGSQGAFGAMQSSSDTKSVFGDAGNSGALNPPAKAEENSTFGGGAGGANTFDGGSVFATGQSAFGNMEAKDESKDVDTPSTPKPSAVASALVSPPSSPGPTSVDNKSPPLGKNDNAPPSSSPFKSSLPASGTGAFGQLKTSSTGFFKPAEGFGAFGSSVSNDSPFYNPPKEVGTKPVSVFATSSGSFTPTSTPPKPSTTSVFGSPSVLGSSKPAFGSTSALGSTTKSAFASPSSVAPATPEPTSGGFSAFSSKSAFGVFAGAKASSFSELLRGGEEAKDPSKTANSAFGDLTEGDAKPLLPASSEKPETPSSVIFKDDATELGTSETQEKPEDVSPPLNREDATSATPTAARTSPVPTETKENKEKLEASTGQDRDRDAGEPPLSSSLSQSSSFVEISAPSDNEDPASRADIPDRPVDSGSDLEDDTQSFLSESFSSEDSDDEVSDDEEAASDEDEERSSSSEHPAEIPLPPTPQAKSRSPSATPKPEPLSAKGASSLSPSSAPSTLVTEDLSTAERPIRGGSTTPPGSPPQPESAALPEAPVQVPAAPTALGPDRPSTRPARSSPLASTASLAPSVHETHRSKSTPSLIPKPASPKQPFGFLGPEQSAKPPSSADPKPSQSKRPVTPPFGSTSVQLPSLTGHPLKSTSTPSLPSNVLGTPKFSSPSVPNLQDIGATPAPGTSHILSSTPSFFGKSTAPSPSIHSAPANLFGGSPLATPATNIADKKPMPPAAGLFGGIAPAVSSSTPAAAAGSLARQPTVESGSFVGAQGRAVTSPAVMSMSPAELQGQGMQAQCAFLFTHLNKELNTLQQHAQRIRAMRDELSKASGFSHHKETLTDPAHWTLGDITIWGQVLKTLQDDIEQLHENRIAISQSLRELESSMLRAGTKKEEIARFNKAKTDPEFAKMLKVRTLGPEHLETQSQLRRDIRAMRDRVQKLEDHLEASKKKLSQMRTGKPGLRPPSLDTINRTYRNIDIAVNYQAEQVALLTARLKKLKISSNKHSSHLSTRDSRLPDARRPYKPPQSVINSATNALNGEIAAHKLKHALPFVRRQPLLNTQAVTAPAPPIAFTTPKKPIVKAEPQTANLGFDMAPFPPSDAWKPAAFAESQLNESGPQRRSAKSSHASTIKLKRTPVSSPSPPSSTQSPPVSFDWGPLPVIAPKKGLPFGFAKSSSPSN</sequence>
<proteinExistence type="predicted"/>
<dbReference type="EMBL" id="KN832986">
    <property type="protein sequence ID" value="KIM84780.1"/>
    <property type="molecule type" value="Genomic_DNA"/>
</dbReference>